<feature type="transmembrane region" description="Helical" evidence="11">
    <location>
        <begin position="29"/>
        <end position="50"/>
    </location>
</feature>
<evidence type="ECO:0000259" key="12">
    <source>
        <dbReference type="PROSITE" id="PS51352"/>
    </source>
</evidence>
<dbReference type="InterPro" id="IPR036339">
    <property type="entry name" value="PUB-like_dom_sf"/>
</dbReference>
<dbReference type="InterPro" id="IPR036249">
    <property type="entry name" value="Thioredoxin-like_sf"/>
</dbReference>
<evidence type="ECO:0000313" key="13">
    <source>
        <dbReference type="EMBL" id="RMZ55720.1"/>
    </source>
</evidence>
<keyword evidence="8 11" id="KW-0472">Membrane</keyword>
<dbReference type="InterPro" id="IPR013174">
    <property type="entry name" value="DPM3"/>
</dbReference>
<evidence type="ECO:0000256" key="4">
    <source>
        <dbReference type="ARBA" id="ARBA00022692"/>
    </source>
</evidence>
<dbReference type="InterPro" id="IPR013766">
    <property type="entry name" value="Thioredoxin_domain"/>
</dbReference>
<dbReference type="Gene3D" id="3.40.30.10">
    <property type="entry name" value="Glutaredoxin"/>
    <property type="match status" value="1"/>
</dbReference>
<keyword evidence="6" id="KW-0249">Electron transport</keyword>
<evidence type="ECO:0000256" key="8">
    <source>
        <dbReference type="ARBA" id="ARBA00023136"/>
    </source>
</evidence>
<name>A0A3M7L125_AUXPR</name>
<dbReference type="PROSITE" id="PS51352">
    <property type="entry name" value="THIOREDOXIN_2"/>
    <property type="match status" value="1"/>
</dbReference>
<keyword evidence="3" id="KW-0813">Transport</keyword>
<dbReference type="InterPro" id="IPR017937">
    <property type="entry name" value="Thioredoxin_CS"/>
</dbReference>
<dbReference type="PANTHER" id="PTHR45663">
    <property type="entry name" value="GEO12009P1"/>
    <property type="match status" value="1"/>
</dbReference>
<dbReference type="Gene3D" id="1.20.58.2190">
    <property type="match status" value="1"/>
</dbReference>
<organism evidence="13 14">
    <name type="scientific">Auxenochlorella protothecoides</name>
    <name type="common">Green microalga</name>
    <name type="synonym">Chlorella protothecoides</name>
    <dbReference type="NCBI Taxonomy" id="3075"/>
    <lineage>
        <taxon>Eukaryota</taxon>
        <taxon>Viridiplantae</taxon>
        <taxon>Chlorophyta</taxon>
        <taxon>core chlorophytes</taxon>
        <taxon>Trebouxiophyceae</taxon>
        <taxon>Chlorellales</taxon>
        <taxon>Chlorellaceae</taxon>
        <taxon>Auxenochlorella</taxon>
    </lineage>
</organism>
<evidence type="ECO:0000256" key="10">
    <source>
        <dbReference type="SAM" id="MobiDB-lite"/>
    </source>
</evidence>
<dbReference type="SUPFAM" id="SSF52833">
    <property type="entry name" value="Thioredoxin-like"/>
    <property type="match status" value="1"/>
</dbReference>
<dbReference type="InterPro" id="IPR018997">
    <property type="entry name" value="PUB_domain"/>
</dbReference>
<dbReference type="CDD" id="cd02947">
    <property type="entry name" value="TRX_family"/>
    <property type="match status" value="1"/>
</dbReference>
<gene>
    <name evidence="13" type="ORF">APUTEX25_005761</name>
</gene>
<evidence type="ECO:0000256" key="3">
    <source>
        <dbReference type="ARBA" id="ARBA00022448"/>
    </source>
</evidence>
<evidence type="ECO:0000256" key="2">
    <source>
        <dbReference type="ARBA" id="ARBA00010430"/>
    </source>
</evidence>
<comment type="caution">
    <text evidence="13">The sequence shown here is derived from an EMBL/GenBank/DDBJ whole genome shotgun (WGS) entry which is preliminary data.</text>
</comment>
<dbReference type="Proteomes" id="UP000279271">
    <property type="component" value="Unassembled WGS sequence"/>
</dbReference>
<evidence type="ECO:0000256" key="1">
    <source>
        <dbReference type="ARBA" id="ARBA00004477"/>
    </source>
</evidence>
<dbReference type="GO" id="GO:0015035">
    <property type="term" value="F:protein-disulfide reductase activity"/>
    <property type="evidence" value="ECO:0007669"/>
    <property type="project" value="TreeGrafter"/>
</dbReference>
<keyword evidence="7 11" id="KW-1133">Transmembrane helix</keyword>
<dbReference type="AlphaFoldDB" id="A0A3M7L125"/>
<feature type="region of interest" description="Disordered" evidence="10">
    <location>
        <begin position="321"/>
        <end position="367"/>
    </location>
</feature>
<feature type="domain" description="Thioredoxin" evidence="12">
    <location>
        <begin position="69"/>
        <end position="219"/>
    </location>
</feature>
<dbReference type="Pfam" id="PF09409">
    <property type="entry name" value="PUB"/>
    <property type="match status" value="1"/>
</dbReference>
<dbReference type="SMART" id="SM00580">
    <property type="entry name" value="PUG"/>
    <property type="match status" value="1"/>
</dbReference>
<keyword evidence="4 11" id="KW-0812">Transmembrane</keyword>
<evidence type="ECO:0000256" key="5">
    <source>
        <dbReference type="ARBA" id="ARBA00022824"/>
    </source>
</evidence>
<dbReference type="SUPFAM" id="SSF143503">
    <property type="entry name" value="PUG domain-like"/>
    <property type="match status" value="1"/>
</dbReference>
<feature type="compositionally biased region" description="Low complexity" evidence="10">
    <location>
        <begin position="321"/>
        <end position="357"/>
    </location>
</feature>
<dbReference type="PRINTS" id="PR00421">
    <property type="entry name" value="THIOREDOXIN"/>
</dbReference>
<proteinExistence type="inferred from homology"/>
<comment type="subcellular location">
    <subcellularLocation>
        <location evidence="1">Endoplasmic reticulum membrane</location>
        <topology evidence="1">Multi-pass membrane protein</topology>
    </subcellularLocation>
</comment>
<evidence type="ECO:0000256" key="9">
    <source>
        <dbReference type="ARBA" id="ARBA00023157"/>
    </source>
</evidence>
<dbReference type="PANTHER" id="PTHR45663:SF11">
    <property type="entry name" value="GEO12009P1"/>
    <property type="match status" value="1"/>
</dbReference>
<evidence type="ECO:0000313" key="14">
    <source>
        <dbReference type="Proteomes" id="UP000279271"/>
    </source>
</evidence>
<dbReference type="EMBL" id="QOKY01000159">
    <property type="protein sequence ID" value="RMZ55720.1"/>
    <property type="molecule type" value="Genomic_DNA"/>
</dbReference>
<protein>
    <recommendedName>
        <fullName evidence="12">Thioredoxin domain-containing protein</fullName>
    </recommendedName>
</protein>
<evidence type="ECO:0000256" key="7">
    <source>
        <dbReference type="ARBA" id="ARBA00022989"/>
    </source>
</evidence>
<evidence type="ECO:0000256" key="6">
    <source>
        <dbReference type="ARBA" id="ARBA00022982"/>
    </source>
</evidence>
<comment type="similarity">
    <text evidence="2">Belongs to the DPM3 family.</text>
</comment>
<dbReference type="CDD" id="cd09212">
    <property type="entry name" value="PUB"/>
    <property type="match status" value="1"/>
</dbReference>
<keyword evidence="9" id="KW-1015">Disulfide bond</keyword>
<dbReference type="GO" id="GO:0005789">
    <property type="term" value="C:endoplasmic reticulum membrane"/>
    <property type="evidence" value="ECO:0007669"/>
    <property type="project" value="UniProtKB-SubCell"/>
</dbReference>
<sequence>MLRIARLSVTALVLLVVWGFTLTVAPPSIWTLVALAPVYLVFALGLYLASSLAYGVATFRTVPEESEYLKQLASQPEMTSRDYADGTVLELRAGRLELDSVLASATARRQPVLVQFSASWCGPCRMMTPVVAELARAHTGRLVAVKVDIEAGPPNKALAAALRIQSLPTFQLYRDGAVADALQGANRAGLSALVSRALAEAGPAPDADDMAARLAQALGRVKAATSREDFHEAARVLLRFVGNVLDHRDDAKYRRVKLANPVFASKLGSRPGGVDAMKAIGFVERMEAAEGVLIMDTIPDQLERVKQLLEAAMSSAAGGGQAARAASGPAGAAAGGTSTSAAGPAGEEGATGSMSPTAAPPPVAVSAETATGTNTARTAFAVAPTGAAPQAPLQSPGEQARTARLMAKLLAAALTSGGVGASTEASADAAPTTDS</sequence>
<dbReference type="Pfam" id="PF00085">
    <property type="entry name" value="Thioredoxin"/>
    <property type="match status" value="1"/>
</dbReference>
<dbReference type="Pfam" id="PF08285">
    <property type="entry name" value="DPM3"/>
    <property type="match status" value="1"/>
</dbReference>
<keyword evidence="5" id="KW-0256">Endoplasmic reticulum</keyword>
<accession>A0A3M7L125</accession>
<dbReference type="PROSITE" id="PS00194">
    <property type="entry name" value="THIOREDOXIN_1"/>
    <property type="match status" value="1"/>
</dbReference>
<reference evidence="14" key="1">
    <citation type="journal article" date="2018" name="Algal Res.">
        <title>Characterization of plant carbon substrate utilization by Auxenochlorella protothecoides.</title>
        <authorList>
            <person name="Vogler B.W."/>
            <person name="Starkenburg S.R."/>
            <person name="Sudasinghe N."/>
            <person name="Schambach J.Y."/>
            <person name="Rollin J.A."/>
            <person name="Pattathil S."/>
            <person name="Barry A.N."/>
        </authorList>
    </citation>
    <scope>NUCLEOTIDE SEQUENCE [LARGE SCALE GENOMIC DNA]</scope>
    <source>
        <strain evidence="14">UTEX 25</strain>
    </source>
</reference>
<evidence type="ECO:0000256" key="11">
    <source>
        <dbReference type="SAM" id="Phobius"/>
    </source>
</evidence>